<keyword evidence="6" id="KW-1015">Disulfide bond</keyword>
<dbReference type="AlphaFoldDB" id="A0AAF0WDL8"/>
<evidence type="ECO:0000256" key="9">
    <source>
        <dbReference type="SAM" id="SignalP"/>
    </source>
</evidence>
<keyword evidence="7" id="KW-0325">Glycoprotein</keyword>
<keyword evidence="2" id="KW-1003">Cell membrane</keyword>
<keyword evidence="12" id="KW-1185">Reference proteome</keyword>
<dbReference type="GO" id="GO:0005886">
    <property type="term" value="C:plasma membrane"/>
    <property type="evidence" value="ECO:0007669"/>
    <property type="project" value="UniProtKB-SubCell"/>
</dbReference>
<keyword evidence="8" id="KW-0449">Lipoprotein</keyword>
<evidence type="ECO:0000256" key="5">
    <source>
        <dbReference type="ARBA" id="ARBA00023136"/>
    </source>
</evidence>
<proteinExistence type="predicted"/>
<dbReference type="GO" id="GO:0009506">
    <property type="term" value="C:plasmodesma"/>
    <property type="evidence" value="ECO:0007669"/>
    <property type="project" value="UniProtKB-ARBA"/>
</dbReference>
<evidence type="ECO:0000256" key="4">
    <source>
        <dbReference type="ARBA" id="ARBA00022729"/>
    </source>
</evidence>
<evidence type="ECO:0000256" key="6">
    <source>
        <dbReference type="ARBA" id="ARBA00023157"/>
    </source>
</evidence>
<dbReference type="FunFam" id="1.20.58.1040:FF:000001">
    <property type="entry name" value="Glucan endo-1,3-beta-glucosidase 4"/>
    <property type="match status" value="1"/>
</dbReference>
<gene>
    <name evidence="11" type="ORF">DCAR_0205369</name>
</gene>
<keyword evidence="5" id="KW-0472">Membrane</keyword>
<dbReference type="PANTHER" id="PTHR31044">
    <property type="entry name" value="BETA-1,3 GLUCANASE"/>
    <property type="match status" value="1"/>
</dbReference>
<evidence type="ECO:0000313" key="11">
    <source>
        <dbReference type="EMBL" id="WOG86168.1"/>
    </source>
</evidence>
<evidence type="ECO:0000256" key="7">
    <source>
        <dbReference type="ARBA" id="ARBA00023180"/>
    </source>
</evidence>
<feature type="domain" description="X8" evidence="10">
    <location>
        <begin position="50"/>
        <end position="133"/>
    </location>
</feature>
<evidence type="ECO:0000256" key="1">
    <source>
        <dbReference type="ARBA" id="ARBA00004609"/>
    </source>
</evidence>
<sequence>MSMKHFPFVVFWFLADAVRFVPVQEKADITNYQPVLTPPEGNTTFLDGTSWCVARPGVSQGDLQDALDWACGMGKTNCGPIKSGGPCFEPNTLLSHASFAFNSYYQQNGNSDIACNFGGTATLTQRNPSKTSS</sequence>
<keyword evidence="4 9" id="KW-0732">Signal</keyword>
<feature type="chain" id="PRO_5042206973" description="X8 domain-containing protein" evidence="9">
    <location>
        <begin position="21"/>
        <end position="133"/>
    </location>
</feature>
<dbReference type="EMBL" id="CP093344">
    <property type="protein sequence ID" value="WOG86168.1"/>
    <property type="molecule type" value="Genomic_DNA"/>
</dbReference>
<accession>A0AAF0WDL8</accession>
<dbReference type="InterPro" id="IPR012946">
    <property type="entry name" value="X8"/>
</dbReference>
<evidence type="ECO:0000256" key="2">
    <source>
        <dbReference type="ARBA" id="ARBA00022475"/>
    </source>
</evidence>
<feature type="signal peptide" evidence="9">
    <location>
        <begin position="1"/>
        <end position="20"/>
    </location>
</feature>
<keyword evidence="3" id="KW-0336">GPI-anchor</keyword>
<evidence type="ECO:0000313" key="12">
    <source>
        <dbReference type="Proteomes" id="UP000077755"/>
    </source>
</evidence>
<dbReference type="PANTHER" id="PTHR31044:SF36">
    <property type="entry name" value="CARBOHYDRATE-BINDING X8 DOMAIN SUPERFAMILY PROTEIN"/>
    <property type="match status" value="1"/>
</dbReference>
<dbReference type="Proteomes" id="UP000077755">
    <property type="component" value="Chromosome 2"/>
</dbReference>
<dbReference type="Gene3D" id="1.20.58.1040">
    <property type="match status" value="1"/>
</dbReference>
<organism evidence="11 12">
    <name type="scientific">Daucus carota subsp. sativus</name>
    <name type="common">Carrot</name>
    <dbReference type="NCBI Taxonomy" id="79200"/>
    <lineage>
        <taxon>Eukaryota</taxon>
        <taxon>Viridiplantae</taxon>
        <taxon>Streptophyta</taxon>
        <taxon>Embryophyta</taxon>
        <taxon>Tracheophyta</taxon>
        <taxon>Spermatophyta</taxon>
        <taxon>Magnoliopsida</taxon>
        <taxon>eudicotyledons</taxon>
        <taxon>Gunneridae</taxon>
        <taxon>Pentapetalae</taxon>
        <taxon>asterids</taxon>
        <taxon>campanulids</taxon>
        <taxon>Apiales</taxon>
        <taxon>Apiaceae</taxon>
        <taxon>Apioideae</taxon>
        <taxon>Scandiceae</taxon>
        <taxon>Daucinae</taxon>
        <taxon>Daucus</taxon>
        <taxon>Daucus sect. Daucus</taxon>
    </lineage>
</organism>
<dbReference type="GO" id="GO:0098552">
    <property type="term" value="C:side of membrane"/>
    <property type="evidence" value="ECO:0007669"/>
    <property type="project" value="UniProtKB-KW"/>
</dbReference>
<evidence type="ECO:0000256" key="3">
    <source>
        <dbReference type="ARBA" id="ARBA00022622"/>
    </source>
</evidence>
<dbReference type="InterPro" id="IPR044788">
    <property type="entry name" value="X8_dom_prot"/>
</dbReference>
<evidence type="ECO:0000259" key="10">
    <source>
        <dbReference type="SMART" id="SM00768"/>
    </source>
</evidence>
<evidence type="ECO:0000256" key="8">
    <source>
        <dbReference type="ARBA" id="ARBA00023288"/>
    </source>
</evidence>
<name>A0AAF0WDL8_DAUCS</name>
<protein>
    <recommendedName>
        <fullName evidence="10">X8 domain-containing protein</fullName>
    </recommendedName>
</protein>
<reference evidence="11" key="2">
    <citation type="submission" date="2022-03" db="EMBL/GenBank/DDBJ databases">
        <title>Draft title - Genomic analysis of global carrot germplasm unveils the trajectory of domestication and the origin of high carotenoid orange carrot.</title>
        <authorList>
            <person name="Iorizzo M."/>
            <person name="Ellison S."/>
            <person name="Senalik D."/>
            <person name="Macko-Podgorni A."/>
            <person name="Grzebelus D."/>
            <person name="Bostan H."/>
            <person name="Rolling W."/>
            <person name="Curaba J."/>
            <person name="Simon P."/>
        </authorList>
    </citation>
    <scope>NUCLEOTIDE SEQUENCE</scope>
    <source>
        <tissue evidence="11">Leaf</tissue>
    </source>
</reference>
<comment type="subcellular location">
    <subcellularLocation>
        <location evidence="1">Cell membrane</location>
        <topology evidence="1">Lipid-anchor</topology>
        <topology evidence="1">GPI-anchor</topology>
    </subcellularLocation>
</comment>
<reference evidence="11" key="1">
    <citation type="journal article" date="2016" name="Nat. Genet.">
        <title>A high-quality carrot genome assembly provides new insights into carotenoid accumulation and asterid genome evolution.</title>
        <authorList>
            <person name="Iorizzo M."/>
            <person name="Ellison S."/>
            <person name="Senalik D."/>
            <person name="Zeng P."/>
            <person name="Satapoomin P."/>
            <person name="Huang J."/>
            <person name="Bowman M."/>
            <person name="Iovene M."/>
            <person name="Sanseverino W."/>
            <person name="Cavagnaro P."/>
            <person name="Yildiz M."/>
            <person name="Macko-Podgorni A."/>
            <person name="Moranska E."/>
            <person name="Grzebelus E."/>
            <person name="Grzebelus D."/>
            <person name="Ashrafi H."/>
            <person name="Zheng Z."/>
            <person name="Cheng S."/>
            <person name="Spooner D."/>
            <person name="Van Deynze A."/>
            <person name="Simon P."/>
        </authorList>
    </citation>
    <scope>NUCLEOTIDE SEQUENCE</scope>
    <source>
        <tissue evidence="11">Leaf</tissue>
    </source>
</reference>
<dbReference type="Pfam" id="PF07983">
    <property type="entry name" value="X8"/>
    <property type="match status" value="1"/>
</dbReference>
<dbReference type="SMART" id="SM00768">
    <property type="entry name" value="X8"/>
    <property type="match status" value="1"/>
</dbReference>